<protein>
    <submittedName>
        <fullName evidence="2">Uncharacterized protein</fullName>
    </submittedName>
</protein>
<dbReference type="AlphaFoldDB" id="A0A927K4Z1"/>
<feature type="transmembrane region" description="Helical" evidence="1">
    <location>
        <begin position="25"/>
        <end position="48"/>
    </location>
</feature>
<proteinExistence type="predicted"/>
<keyword evidence="3" id="KW-1185">Reference proteome</keyword>
<gene>
    <name evidence="2" type="ORF">IE331_06190</name>
</gene>
<reference evidence="2" key="1">
    <citation type="submission" date="2020-09" db="EMBL/GenBank/DDBJ databases">
        <title>Nocardioides sp. strain MJB4 16S ribosomal RNA gene Genome sequencing and assembly.</title>
        <authorList>
            <person name="Kim I."/>
        </authorList>
    </citation>
    <scope>NUCLEOTIDE SEQUENCE</scope>
    <source>
        <strain evidence="2">MJB4</strain>
    </source>
</reference>
<sequence>MSITATGAPPALPARRVRHQVREALALMAFSATTSLVLAGAAVLLLGLGRQG</sequence>
<dbReference type="EMBL" id="JACYXZ010000001">
    <property type="protein sequence ID" value="MBD8869210.1"/>
    <property type="molecule type" value="Genomic_DNA"/>
</dbReference>
<comment type="caution">
    <text evidence="2">The sequence shown here is derived from an EMBL/GenBank/DDBJ whole genome shotgun (WGS) entry which is preliminary data.</text>
</comment>
<dbReference type="Proteomes" id="UP000616839">
    <property type="component" value="Unassembled WGS sequence"/>
</dbReference>
<evidence type="ECO:0000256" key="1">
    <source>
        <dbReference type="SAM" id="Phobius"/>
    </source>
</evidence>
<keyword evidence="1" id="KW-1133">Transmembrane helix</keyword>
<evidence type="ECO:0000313" key="3">
    <source>
        <dbReference type="Proteomes" id="UP000616839"/>
    </source>
</evidence>
<dbReference type="RefSeq" id="WP_192141465.1">
    <property type="nucleotide sequence ID" value="NZ_JACYXZ010000001.1"/>
</dbReference>
<keyword evidence="1" id="KW-0812">Transmembrane</keyword>
<keyword evidence="1" id="KW-0472">Membrane</keyword>
<name>A0A927K4Z1_9ACTN</name>
<accession>A0A927K4Z1</accession>
<organism evidence="2 3">
    <name type="scientific">Nocardioides donggukensis</name>
    <dbReference type="NCBI Taxonomy" id="2774019"/>
    <lineage>
        <taxon>Bacteria</taxon>
        <taxon>Bacillati</taxon>
        <taxon>Actinomycetota</taxon>
        <taxon>Actinomycetes</taxon>
        <taxon>Propionibacteriales</taxon>
        <taxon>Nocardioidaceae</taxon>
        <taxon>Nocardioides</taxon>
    </lineage>
</organism>
<evidence type="ECO:0000313" key="2">
    <source>
        <dbReference type="EMBL" id="MBD8869210.1"/>
    </source>
</evidence>